<dbReference type="FunFam" id="1.10.10.10:FF:000001">
    <property type="entry name" value="LysR family transcriptional regulator"/>
    <property type="match status" value="1"/>
</dbReference>
<comment type="similarity">
    <text evidence="1">Belongs to the LysR transcriptional regulatory family.</text>
</comment>
<keyword evidence="2" id="KW-0805">Transcription regulation</keyword>
<dbReference type="OrthoDB" id="9803735at2"/>
<evidence type="ECO:0000313" key="7">
    <source>
        <dbReference type="Proteomes" id="UP000256373"/>
    </source>
</evidence>
<evidence type="ECO:0000256" key="3">
    <source>
        <dbReference type="ARBA" id="ARBA00023125"/>
    </source>
</evidence>
<dbReference type="PANTHER" id="PTHR30126:SF40">
    <property type="entry name" value="HTH-TYPE TRANSCRIPTIONAL REGULATOR GLTR"/>
    <property type="match status" value="1"/>
</dbReference>
<dbReference type="PANTHER" id="PTHR30126">
    <property type="entry name" value="HTH-TYPE TRANSCRIPTIONAL REGULATOR"/>
    <property type="match status" value="1"/>
</dbReference>
<dbReference type="InterPro" id="IPR036390">
    <property type="entry name" value="WH_DNA-bd_sf"/>
</dbReference>
<evidence type="ECO:0000256" key="1">
    <source>
        <dbReference type="ARBA" id="ARBA00009437"/>
    </source>
</evidence>
<dbReference type="GO" id="GO:0000976">
    <property type="term" value="F:transcription cis-regulatory region binding"/>
    <property type="evidence" value="ECO:0007669"/>
    <property type="project" value="TreeGrafter"/>
</dbReference>
<keyword evidence="4" id="KW-0804">Transcription</keyword>
<dbReference type="EMBL" id="QNUL01000001">
    <property type="protein sequence ID" value="REA64453.1"/>
    <property type="molecule type" value="Genomic_DNA"/>
</dbReference>
<evidence type="ECO:0000256" key="4">
    <source>
        <dbReference type="ARBA" id="ARBA00023163"/>
    </source>
</evidence>
<keyword evidence="3" id="KW-0238">DNA-binding</keyword>
<dbReference type="PRINTS" id="PR00039">
    <property type="entry name" value="HTHLYSR"/>
</dbReference>
<comment type="caution">
    <text evidence="6">The sequence shown here is derived from an EMBL/GenBank/DDBJ whole genome shotgun (WGS) entry which is preliminary data.</text>
</comment>
<reference evidence="6 7" key="1">
    <citation type="submission" date="2018-07" db="EMBL/GenBank/DDBJ databases">
        <title>Dyadobacter roseus sp. nov., isolated from rose rhizosphere soil.</title>
        <authorList>
            <person name="Chen L."/>
        </authorList>
    </citation>
    <scope>NUCLEOTIDE SEQUENCE [LARGE SCALE GENOMIC DNA]</scope>
    <source>
        <strain evidence="6 7">RS19</strain>
    </source>
</reference>
<organism evidence="6 7">
    <name type="scientific">Dyadobacter luteus</name>
    <dbReference type="NCBI Taxonomy" id="2259619"/>
    <lineage>
        <taxon>Bacteria</taxon>
        <taxon>Pseudomonadati</taxon>
        <taxon>Bacteroidota</taxon>
        <taxon>Cytophagia</taxon>
        <taxon>Cytophagales</taxon>
        <taxon>Spirosomataceae</taxon>
        <taxon>Dyadobacter</taxon>
    </lineage>
</organism>
<dbReference type="Proteomes" id="UP000256373">
    <property type="component" value="Unassembled WGS sequence"/>
</dbReference>
<sequence>MNTNDLKIFEAVASTGSFTKAAAAMFTVQSNVTARIKSLEEEFGAELISRTSRKVELTVSGKTLLQYCKQIGQLVAEAKSNVQNTDKVGGTLRIGCIETTMALKAPEILNYFQQHYPDVELEFKSQMRQVLIGEVLNFDLDAAFVSAPVNVAGLDQIRIKEEQLIILTAGGGPKLEELLAKHPVKIVTFGQGCIFRARLESWLSSKGIIQYKSTELNSIEGIVNFVEAGLGISILPQEVISKYYAGRKIVSHRLSKLLGTMTTVLVFRKDKLQSGALRVFINTYRQHINVENRPASG</sequence>
<feature type="domain" description="HTH lysR-type" evidence="5">
    <location>
        <begin position="1"/>
        <end position="58"/>
    </location>
</feature>
<dbReference type="InterPro" id="IPR005119">
    <property type="entry name" value="LysR_subst-bd"/>
</dbReference>
<dbReference type="InterPro" id="IPR000847">
    <property type="entry name" value="LysR_HTH_N"/>
</dbReference>
<evidence type="ECO:0000256" key="2">
    <source>
        <dbReference type="ARBA" id="ARBA00023015"/>
    </source>
</evidence>
<dbReference type="SUPFAM" id="SSF46785">
    <property type="entry name" value="Winged helix' DNA-binding domain"/>
    <property type="match status" value="1"/>
</dbReference>
<dbReference type="GO" id="GO:0003700">
    <property type="term" value="F:DNA-binding transcription factor activity"/>
    <property type="evidence" value="ECO:0007669"/>
    <property type="project" value="InterPro"/>
</dbReference>
<dbReference type="Pfam" id="PF03466">
    <property type="entry name" value="LysR_substrate"/>
    <property type="match status" value="1"/>
</dbReference>
<evidence type="ECO:0000259" key="5">
    <source>
        <dbReference type="PROSITE" id="PS50931"/>
    </source>
</evidence>
<proteinExistence type="inferred from homology"/>
<dbReference type="AlphaFoldDB" id="A0A3D8YHY8"/>
<evidence type="ECO:0000313" key="6">
    <source>
        <dbReference type="EMBL" id="REA64453.1"/>
    </source>
</evidence>
<dbReference type="PROSITE" id="PS50931">
    <property type="entry name" value="HTH_LYSR"/>
    <property type="match status" value="1"/>
</dbReference>
<dbReference type="Gene3D" id="3.40.190.290">
    <property type="match status" value="1"/>
</dbReference>
<name>A0A3D8YHY8_9BACT</name>
<keyword evidence="7" id="KW-1185">Reference proteome</keyword>
<protein>
    <submittedName>
        <fullName evidence="6">LysR family transcriptional regulator</fullName>
    </submittedName>
</protein>
<accession>A0A3D8YHY8</accession>
<dbReference type="RefSeq" id="WP_115829061.1">
    <property type="nucleotide sequence ID" value="NZ_QNUL01000001.1"/>
</dbReference>
<dbReference type="InterPro" id="IPR036388">
    <property type="entry name" value="WH-like_DNA-bd_sf"/>
</dbReference>
<dbReference type="Pfam" id="PF00126">
    <property type="entry name" value="HTH_1"/>
    <property type="match status" value="1"/>
</dbReference>
<dbReference type="SUPFAM" id="SSF53850">
    <property type="entry name" value="Periplasmic binding protein-like II"/>
    <property type="match status" value="1"/>
</dbReference>
<gene>
    <name evidence="6" type="ORF">DSL64_02575</name>
</gene>
<dbReference type="Gene3D" id="1.10.10.10">
    <property type="entry name" value="Winged helix-like DNA-binding domain superfamily/Winged helix DNA-binding domain"/>
    <property type="match status" value="1"/>
</dbReference>